<comment type="caution">
    <text evidence="1">The sequence shown here is derived from an EMBL/GenBank/DDBJ whole genome shotgun (WGS) entry which is preliminary data.</text>
</comment>
<accession>A0A5S4GS83</accession>
<evidence type="ECO:0000313" key="1">
    <source>
        <dbReference type="EMBL" id="TMR35381.1"/>
    </source>
</evidence>
<gene>
    <name evidence="1" type="ORF">ETD85_14000</name>
</gene>
<dbReference type="SUPFAM" id="SSF54909">
    <property type="entry name" value="Dimeric alpha+beta barrel"/>
    <property type="match status" value="1"/>
</dbReference>
<dbReference type="InterPro" id="IPR011008">
    <property type="entry name" value="Dimeric_a/b-barrel"/>
</dbReference>
<dbReference type="EMBL" id="VCKX01000034">
    <property type="protein sequence ID" value="TMR35381.1"/>
    <property type="molecule type" value="Genomic_DNA"/>
</dbReference>
<name>A0A5S4GS83_9ACTN</name>
<protein>
    <recommendedName>
        <fullName evidence="3">DUF3291 domain-containing protein</fullName>
    </recommendedName>
</protein>
<dbReference type="Proteomes" id="UP000306628">
    <property type="component" value="Unassembled WGS sequence"/>
</dbReference>
<keyword evidence="2" id="KW-1185">Reference proteome</keyword>
<evidence type="ECO:0008006" key="3">
    <source>
        <dbReference type="Google" id="ProtNLM"/>
    </source>
</evidence>
<dbReference type="RefSeq" id="WP_138690116.1">
    <property type="nucleotide sequence ID" value="NZ_JBHSAZ010000014.1"/>
</dbReference>
<dbReference type="OrthoDB" id="4550602at2"/>
<sequence length="123" mass="13656">MKMMRSRWIAGPHPRGDAPVLVSRTDFQLHRLADLPRAALAGWRLARLWPGLDGAVGLWLWCDLAERRIGSVSVWRDESALRGFVRLAAHVRIMRAYRGRGTLTSASVLTSRADLWTAAGAPA</sequence>
<reference evidence="1 2" key="1">
    <citation type="submission" date="2019-05" db="EMBL/GenBank/DDBJ databases">
        <title>Draft genome sequence of Nonomuraea zeae DSM 100528.</title>
        <authorList>
            <person name="Saricaoglu S."/>
            <person name="Isik K."/>
        </authorList>
    </citation>
    <scope>NUCLEOTIDE SEQUENCE [LARGE SCALE GENOMIC DNA]</scope>
    <source>
        <strain evidence="1 2">DSM 100528</strain>
    </source>
</reference>
<evidence type="ECO:0000313" key="2">
    <source>
        <dbReference type="Proteomes" id="UP000306628"/>
    </source>
</evidence>
<proteinExistence type="predicted"/>
<organism evidence="1 2">
    <name type="scientific">Nonomuraea zeae</name>
    <dbReference type="NCBI Taxonomy" id="1642303"/>
    <lineage>
        <taxon>Bacteria</taxon>
        <taxon>Bacillati</taxon>
        <taxon>Actinomycetota</taxon>
        <taxon>Actinomycetes</taxon>
        <taxon>Streptosporangiales</taxon>
        <taxon>Streptosporangiaceae</taxon>
        <taxon>Nonomuraea</taxon>
    </lineage>
</organism>
<dbReference type="AlphaFoldDB" id="A0A5S4GS83"/>